<keyword evidence="1" id="KW-0805">Transcription regulation</keyword>
<dbReference type="InterPro" id="IPR035418">
    <property type="entry name" value="AraC-bd_2"/>
</dbReference>
<dbReference type="SMART" id="SM00342">
    <property type="entry name" value="HTH_ARAC"/>
    <property type="match status" value="1"/>
</dbReference>
<name>A0A317FEN5_9PROT</name>
<keyword evidence="3" id="KW-0804">Transcription</keyword>
<proteinExistence type="predicted"/>
<dbReference type="Pfam" id="PF12833">
    <property type="entry name" value="HTH_18"/>
    <property type="match status" value="1"/>
</dbReference>
<evidence type="ECO:0000313" key="6">
    <source>
        <dbReference type="Proteomes" id="UP000245765"/>
    </source>
</evidence>
<evidence type="ECO:0000256" key="3">
    <source>
        <dbReference type="ARBA" id="ARBA00023163"/>
    </source>
</evidence>
<protein>
    <recommendedName>
        <fullName evidence="4">HTH araC/xylS-type domain-containing protein</fullName>
    </recommendedName>
</protein>
<dbReference type="Gene3D" id="1.10.10.60">
    <property type="entry name" value="Homeodomain-like"/>
    <property type="match status" value="1"/>
</dbReference>
<evidence type="ECO:0000313" key="5">
    <source>
        <dbReference type="EMBL" id="PWS37564.1"/>
    </source>
</evidence>
<evidence type="ECO:0000256" key="2">
    <source>
        <dbReference type="ARBA" id="ARBA00023125"/>
    </source>
</evidence>
<dbReference type="PROSITE" id="PS00041">
    <property type="entry name" value="HTH_ARAC_FAMILY_1"/>
    <property type="match status" value="1"/>
</dbReference>
<dbReference type="Pfam" id="PF14525">
    <property type="entry name" value="AraC_binding_2"/>
    <property type="match status" value="1"/>
</dbReference>
<dbReference type="InterPro" id="IPR050204">
    <property type="entry name" value="AraC_XylS_family_regulators"/>
</dbReference>
<dbReference type="PANTHER" id="PTHR46796">
    <property type="entry name" value="HTH-TYPE TRANSCRIPTIONAL ACTIVATOR RHAS-RELATED"/>
    <property type="match status" value="1"/>
</dbReference>
<accession>A0A317FEN5</accession>
<comment type="caution">
    <text evidence="5">The sequence shown here is derived from an EMBL/GenBank/DDBJ whole genome shotgun (WGS) entry which is preliminary data.</text>
</comment>
<reference evidence="6" key="1">
    <citation type="submission" date="2018-05" db="EMBL/GenBank/DDBJ databases">
        <authorList>
            <person name="Du Z."/>
            <person name="Wang X."/>
        </authorList>
    </citation>
    <scope>NUCLEOTIDE SEQUENCE [LARGE SCALE GENOMIC DNA]</scope>
    <source>
        <strain evidence="6">CQN31</strain>
    </source>
</reference>
<dbReference type="AlphaFoldDB" id="A0A317FEN5"/>
<dbReference type="GO" id="GO:0003700">
    <property type="term" value="F:DNA-binding transcription factor activity"/>
    <property type="evidence" value="ECO:0007669"/>
    <property type="project" value="InterPro"/>
</dbReference>
<dbReference type="SUPFAM" id="SSF46689">
    <property type="entry name" value="Homeodomain-like"/>
    <property type="match status" value="1"/>
</dbReference>
<sequence length="380" mass="40594">MMRCNRRDAQCISAPMFLPGPDSDRAFHSAATERVEPVVFTTDTFPPGQRLEAWNAQFGTLNRIAAMGPDPAAVSTRTENWLLGDMLLNVSRTSPAVFTRSAAHVRRDGLDHWVVRMVLRGRSSIEHGGAQHVIEPGVPVLLRLDAPWETVWEDAAWISLCLPRDSHPALAAALAARGAGPVQGEGSAVLADYMALLERQVRGATPARLAVLAGGTAGMLAACLAADGAPARGAPDDIAQGQFQRLQALIRQHMHSPRFNPQRLAALAGMSRSALYRLFESQGGVAQHIQAMRLRRALALLSDPGQAAAPIAVLAERSGFHDPSAFSRAFRTAYGCSPRDARIAALAGRAPVPPALPDSRDYGALLRGIGQVRAGRLTDA</sequence>
<keyword evidence="2" id="KW-0238">DNA-binding</keyword>
<dbReference type="PANTHER" id="PTHR46796:SF6">
    <property type="entry name" value="ARAC SUBFAMILY"/>
    <property type="match status" value="1"/>
</dbReference>
<dbReference type="InterPro" id="IPR018062">
    <property type="entry name" value="HTH_AraC-typ_CS"/>
</dbReference>
<gene>
    <name evidence="5" type="ORF">DFH01_12125</name>
</gene>
<keyword evidence="6" id="KW-1185">Reference proteome</keyword>
<dbReference type="InterPro" id="IPR009057">
    <property type="entry name" value="Homeodomain-like_sf"/>
</dbReference>
<dbReference type="PROSITE" id="PS01124">
    <property type="entry name" value="HTH_ARAC_FAMILY_2"/>
    <property type="match status" value="1"/>
</dbReference>
<evidence type="ECO:0000256" key="1">
    <source>
        <dbReference type="ARBA" id="ARBA00023015"/>
    </source>
</evidence>
<dbReference type="EMBL" id="QGNA01000002">
    <property type="protein sequence ID" value="PWS37564.1"/>
    <property type="molecule type" value="Genomic_DNA"/>
</dbReference>
<dbReference type="InterPro" id="IPR018060">
    <property type="entry name" value="HTH_AraC"/>
</dbReference>
<dbReference type="Proteomes" id="UP000245765">
    <property type="component" value="Unassembled WGS sequence"/>
</dbReference>
<organism evidence="5 6">
    <name type="scientific">Falsiroseomonas bella</name>
    <dbReference type="NCBI Taxonomy" id="2184016"/>
    <lineage>
        <taxon>Bacteria</taxon>
        <taxon>Pseudomonadati</taxon>
        <taxon>Pseudomonadota</taxon>
        <taxon>Alphaproteobacteria</taxon>
        <taxon>Acetobacterales</taxon>
        <taxon>Roseomonadaceae</taxon>
        <taxon>Falsiroseomonas</taxon>
    </lineage>
</organism>
<evidence type="ECO:0000259" key="4">
    <source>
        <dbReference type="PROSITE" id="PS01124"/>
    </source>
</evidence>
<feature type="domain" description="HTH araC/xylS-type" evidence="4">
    <location>
        <begin position="244"/>
        <end position="344"/>
    </location>
</feature>
<dbReference type="GO" id="GO:0043565">
    <property type="term" value="F:sequence-specific DNA binding"/>
    <property type="evidence" value="ECO:0007669"/>
    <property type="project" value="InterPro"/>
</dbReference>